<evidence type="ECO:0000313" key="9">
    <source>
        <dbReference type="Proteomes" id="UP000240957"/>
    </source>
</evidence>
<dbReference type="AlphaFoldDB" id="A0A371YUH8"/>
<accession>A0A371YUH8</accession>
<dbReference type="SUPFAM" id="SSF46955">
    <property type="entry name" value="Putative DNA-binding domain"/>
    <property type="match status" value="1"/>
</dbReference>
<dbReference type="OrthoDB" id="9802944at2"/>
<dbReference type="InterPro" id="IPR009061">
    <property type="entry name" value="DNA-bd_dom_put_sf"/>
</dbReference>
<reference evidence="7" key="1">
    <citation type="journal article" date="2014" name="Int. J. Syst. Evol. Microbiol.">
        <title>Complete genome of a new Firmicutes species belonging to the dominant human colonic microbiota ('Ruminococcus bicirculans') reveals two chromosomes and a selective capacity to utilize plant glucans.</title>
        <authorList>
            <consortium name="NISC Comparative Sequencing Program"/>
            <person name="Wegmann U."/>
            <person name="Louis P."/>
            <person name="Goesmann A."/>
            <person name="Henrissat B."/>
            <person name="Duncan S.H."/>
            <person name="Flint H.J."/>
        </authorList>
    </citation>
    <scope>NUCLEOTIDE SEQUENCE</scope>
    <source>
        <strain evidence="7">KCTC 62575</strain>
    </source>
</reference>
<gene>
    <name evidence="8" type="primary">soxR</name>
    <name evidence="7" type="ORF">ACFODO_02525</name>
    <name evidence="8" type="ORF">C9E89_001735</name>
</gene>
<dbReference type="Pfam" id="PF13411">
    <property type="entry name" value="MerR_1"/>
    <property type="match status" value="1"/>
</dbReference>
<keyword evidence="5" id="KW-0238">DNA-binding</keyword>
<feature type="domain" description="HTH merR-type" evidence="6">
    <location>
        <begin position="9"/>
        <end position="77"/>
    </location>
</feature>
<dbReference type="EMBL" id="JBHRSF010000005">
    <property type="protein sequence ID" value="MFC2994162.1"/>
    <property type="molecule type" value="Genomic_DNA"/>
</dbReference>
<evidence type="ECO:0000256" key="1">
    <source>
        <dbReference type="ARBA" id="ARBA00014474"/>
    </source>
</evidence>
<dbReference type="GO" id="GO:0006979">
    <property type="term" value="P:response to oxidative stress"/>
    <property type="evidence" value="ECO:0007669"/>
    <property type="project" value="InterPro"/>
</dbReference>
<dbReference type="PANTHER" id="PTHR30204:SF0">
    <property type="entry name" value="REDOX-SENSITIVE TRANSCRIPTIONAL ACTIVATOR SOXR"/>
    <property type="match status" value="1"/>
</dbReference>
<evidence type="ECO:0000256" key="3">
    <source>
        <dbReference type="ARBA" id="ARBA00023004"/>
    </source>
</evidence>
<dbReference type="InterPro" id="IPR047057">
    <property type="entry name" value="MerR_fam"/>
</dbReference>
<dbReference type="SMART" id="SM00422">
    <property type="entry name" value="HTH_MERR"/>
    <property type="match status" value="1"/>
</dbReference>
<dbReference type="InterPro" id="IPR010211">
    <property type="entry name" value="Redox-sen_tscrpt-act_SoxR"/>
</dbReference>
<dbReference type="GO" id="GO:0051537">
    <property type="term" value="F:2 iron, 2 sulfur cluster binding"/>
    <property type="evidence" value="ECO:0007669"/>
    <property type="project" value="UniProtKB-KW"/>
</dbReference>
<reference evidence="8 9" key="2">
    <citation type="submission" date="2018-08" db="EMBL/GenBank/DDBJ databases">
        <title>The draft genome of Acinetobacter sichuanensis strain WCHAc060041.</title>
        <authorList>
            <person name="Qin J."/>
            <person name="Feng Y."/>
            <person name="Zong Z."/>
        </authorList>
    </citation>
    <scope>NUCLEOTIDE SEQUENCE [LARGE SCALE GENOMIC DNA]</scope>
    <source>
        <strain evidence="8 9">WCHAc060041</strain>
    </source>
</reference>
<dbReference type="PROSITE" id="PS50937">
    <property type="entry name" value="HTH_MERR_2"/>
    <property type="match status" value="1"/>
</dbReference>
<sequence>MEKQDLNTWLSIGELAERSGVSVATIRFYEEKQLIWSTRTQGNQRRYLRAMLRRIAIIKVAQQVGISLQQVHEAFSVLPKQQIASKKDWAKMSSTWQQQLDEKIISLLQLRNQLDKCIGCGCLSLQQCPLRNPDDQLAKQSAGAHFAHVLMTLLEKESSEHELSDNQL</sequence>
<evidence type="ECO:0000313" key="7">
    <source>
        <dbReference type="EMBL" id="MFC2994162.1"/>
    </source>
</evidence>
<dbReference type="EMBL" id="PYIX02000002">
    <property type="protein sequence ID" value="RFC85125.1"/>
    <property type="molecule type" value="Genomic_DNA"/>
</dbReference>
<reference evidence="7" key="4">
    <citation type="submission" date="2024-09" db="EMBL/GenBank/DDBJ databases">
        <authorList>
            <person name="Sun Q."/>
            <person name="Mori K."/>
        </authorList>
    </citation>
    <scope>NUCLEOTIDE SEQUENCE</scope>
    <source>
        <strain evidence="7">KCTC 62575</strain>
    </source>
</reference>
<keyword evidence="10" id="KW-1185">Reference proteome</keyword>
<keyword evidence="2" id="KW-0479">Metal-binding</keyword>
<dbReference type="CDD" id="cd01110">
    <property type="entry name" value="HTH_SoxR"/>
    <property type="match status" value="1"/>
</dbReference>
<protein>
    <recommendedName>
        <fullName evidence="1">Redox-sensitive transcriptional activator SoxR</fullName>
    </recommendedName>
</protein>
<comment type="caution">
    <text evidence="8">The sequence shown here is derived from an EMBL/GenBank/DDBJ whole genome shotgun (WGS) entry which is preliminary data.</text>
</comment>
<dbReference type="InterPro" id="IPR000551">
    <property type="entry name" value="MerR-type_HTH_dom"/>
</dbReference>
<evidence type="ECO:0000313" key="10">
    <source>
        <dbReference type="Proteomes" id="UP001595455"/>
    </source>
</evidence>
<dbReference type="PRINTS" id="PR00040">
    <property type="entry name" value="HTHMERR"/>
</dbReference>
<dbReference type="Proteomes" id="UP000240957">
    <property type="component" value="Unassembled WGS sequence"/>
</dbReference>
<evidence type="ECO:0000256" key="5">
    <source>
        <dbReference type="ARBA" id="ARBA00023125"/>
    </source>
</evidence>
<evidence type="ECO:0000313" key="8">
    <source>
        <dbReference type="EMBL" id="RFC85125.1"/>
    </source>
</evidence>
<dbReference type="NCBIfam" id="TIGR01950">
    <property type="entry name" value="SoxR"/>
    <property type="match status" value="1"/>
</dbReference>
<dbReference type="GO" id="GO:0003700">
    <property type="term" value="F:DNA-binding transcription factor activity"/>
    <property type="evidence" value="ECO:0007669"/>
    <property type="project" value="InterPro"/>
</dbReference>
<name>A0A371YUH8_9GAMM</name>
<proteinExistence type="predicted"/>
<keyword evidence="3" id="KW-0408">Iron</keyword>
<dbReference type="Gene3D" id="1.10.1660.10">
    <property type="match status" value="1"/>
</dbReference>
<evidence type="ECO:0000259" key="6">
    <source>
        <dbReference type="PROSITE" id="PS50937"/>
    </source>
</evidence>
<reference evidence="10" key="3">
    <citation type="journal article" date="2019" name="Int. J. Syst. Evol. Microbiol.">
        <title>The Global Catalogue of Microorganisms (GCM) 10K type strain sequencing project: providing services to taxonomists for standard genome sequencing and annotation.</title>
        <authorList>
            <consortium name="The Broad Institute Genomics Platform"/>
            <consortium name="The Broad Institute Genome Sequencing Center for Infectious Disease"/>
            <person name="Wu L."/>
            <person name="Ma J."/>
        </authorList>
    </citation>
    <scope>NUCLEOTIDE SEQUENCE [LARGE SCALE GENOMIC DNA]</scope>
    <source>
        <strain evidence="10">KCTC 62575</strain>
    </source>
</reference>
<dbReference type="PROSITE" id="PS00552">
    <property type="entry name" value="HTH_MERR_1"/>
    <property type="match status" value="1"/>
</dbReference>
<dbReference type="RefSeq" id="WP_107006723.1">
    <property type="nucleotide sequence ID" value="NZ_JBHRSF010000005.1"/>
</dbReference>
<keyword evidence="4" id="KW-0411">Iron-sulfur</keyword>
<evidence type="ECO:0000256" key="2">
    <source>
        <dbReference type="ARBA" id="ARBA00022714"/>
    </source>
</evidence>
<evidence type="ECO:0000256" key="4">
    <source>
        <dbReference type="ARBA" id="ARBA00023014"/>
    </source>
</evidence>
<dbReference type="PANTHER" id="PTHR30204">
    <property type="entry name" value="REDOX-CYCLING DRUG-SENSING TRANSCRIPTIONAL ACTIVATOR SOXR"/>
    <property type="match status" value="1"/>
</dbReference>
<dbReference type="GO" id="GO:0003677">
    <property type="term" value="F:DNA binding"/>
    <property type="evidence" value="ECO:0007669"/>
    <property type="project" value="UniProtKB-KW"/>
</dbReference>
<dbReference type="Proteomes" id="UP001595455">
    <property type="component" value="Unassembled WGS sequence"/>
</dbReference>
<keyword evidence="2" id="KW-0001">2Fe-2S</keyword>
<organism evidence="8 9">
    <name type="scientific">Acinetobacter sichuanensis</name>
    <dbReference type="NCBI Taxonomy" id="2136183"/>
    <lineage>
        <taxon>Bacteria</taxon>
        <taxon>Pseudomonadati</taxon>
        <taxon>Pseudomonadota</taxon>
        <taxon>Gammaproteobacteria</taxon>
        <taxon>Moraxellales</taxon>
        <taxon>Moraxellaceae</taxon>
        <taxon>Acinetobacter</taxon>
    </lineage>
</organism>